<feature type="compositionally biased region" description="Basic and acidic residues" evidence="1">
    <location>
        <begin position="620"/>
        <end position="633"/>
    </location>
</feature>
<organism evidence="2 3">
    <name type="scientific">Fusarium longipes</name>
    <dbReference type="NCBI Taxonomy" id="694270"/>
    <lineage>
        <taxon>Eukaryota</taxon>
        <taxon>Fungi</taxon>
        <taxon>Dikarya</taxon>
        <taxon>Ascomycota</taxon>
        <taxon>Pezizomycotina</taxon>
        <taxon>Sordariomycetes</taxon>
        <taxon>Hypocreomycetidae</taxon>
        <taxon>Hypocreales</taxon>
        <taxon>Nectriaceae</taxon>
        <taxon>Fusarium</taxon>
    </lineage>
</organism>
<dbReference type="OrthoDB" id="3437384at2759"/>
<feature type="region of interest" description="Disordered" evidence="1">
    <location>
        <begin position="17"/>
        <end position="49"/>
    </location>
</feature>
<feature type="region of interest" description="Disordered" evidence="1">
    <location>
        <begin position="620"/>
        <end position="665"/>
    </location>
</feature>
<feature type="region of interest" description="Disordered" evidence="1">
    <location>
        <begin position="680"/>
        <end position="717"/>
    </location>
</feature>
<name>A0A395SKW0_9HYPO</name>
<feature type="compositionally biased region" description="Polar residues" evidence="1">
    <location>
        <begin position="124"/>
        <end position="140"/>
    </location>
</feature>
<reference evidence="2 3" key="1">
    <citation type="journal article" date="2018" name="PLoS Pathog.">
        <title>Evolution of structural diversity of trichothecenes, a family of toxins produced by plant pathogenic and entomopathogenic fungi.</title>
        <authorList>
            <person name="Proctor R.H."/>
            <person name="McCormick S.P."/>
            <person name="Kim H.S."/>
            <person name="Cardoza R.E."/>
            <person name="Stanley A.M."/>
            <person name="Lindo L."/>
            <person name="Kelly A."/>
            <person name="Brown D.W."/>
            <person name="Lee T."/>
            <person name="Vaughan M.M."/>
            <person name="Alexander N.J."/>
            <person name="Busman M."/>
            <person name="Gutierrez S."/>
        </authorList>
    </citation>
    <scope>NUCLEOTIDE SEQUENCE [LARGE SCALE GENOMIC DNA]</scope>
    <source>
        <strain evidence="2 3">NRRL 20695</strain>
    </source>
</reference>
<dbReference type="Proteomes" id="UP000266234">
    <property type="component" value="Unassembled WGS sequence"/>
</dbReference>
<feature type="region of interest" description="Disordered" evidence="1">
    <location>
        <begin position="86"/>
        <end position="146"/>
    </location>
</feature>
<comment type="caution">
    <text evidence="2">The sequence shown here is derived from an EMBL/GenBank/DDBJ whole genome shotgun (WGS) entry which is preliminary data.</text>
</comment>
<dbReference type="EMBL" id="PXOG01000147">
    <property type="protein sequence ID" value="RGP72692.1"/>
    <property type="molecule type" value="Genomic_DNA"/>
</dbReference>
<feature type="compositionally biased region" description="Polar residues" evidence="1">
    <location>
        <begin position="683"/>
        <end position="717"/>
    </location>
</feature>
<evidence type="ECO:0000313" key="3">
    <source>
        <dbReference type="Proteomes" id="UP000266234"/>
    </source>
</evidence>
<sequence length="1031" mass="114669">MPTFNPLTFACCCKSRWRGSSSSASPRQDTTALESVQAPNLPPAEQQEEIEAKRQNPLMGLSDMAWAVPEYQSSIEIVPVAIQHIGSDSDSDSDSFDSDHDIPPSTKKSGTAFGAVRRRIIRSISHNTSSDQPSRVSVGNSEEEVTRRAELRRIMRLRIQDQLDSDEAEDQFENKPTNSVRRKIPSAGIALPISGPRDAIKFGVSNSSSNNEQSTQLDPQRGYQCTLHDPAGFRQSTIIPETDSSKESSVVNRNDVSAEDAVIPMPSPVHLSAHISLTEDMGLPPSQKSFQLYNSFGRLDRILGPDNSFNSRQASSGDGQSALGVWLIAQGLRSRDSSTLYFDDGEGEEEEEAENTIFTKITTYNSPIVDRGRSPPAYKPQTKSKKADCLEEGSTLADSPSKLDLRCQAKLDIPKDLNDNSALSEELPWGPTVRALLSSFTDNTSSDPSQSSSNPAQTSSNLYKLDLKDLERQSHDSSKEPGNLNNQNYKPPNLEATYIRSHSQGVIGDVQLESETRRDAASTAHSEFVSKAQRKAELETIKKRFSETVPKSRSERMVIIRSREDFSHLAPRSPAKESSRDNIHPAIPATHFRAKSEGSLYSHGGDHRDVPQTQNLLLMPREKMKIHEKETSNRSKRRSNMSIRPHMSRLPTEENTKSSLERHESATDLWQRAIRLEAESRHSSSLLNTPNPDRRSLSFTRSPNRTGVARNSNSTIYNMRQEISQLTPSTDERSSPTNSKWLIERWVSQMRPRSVYPTESVTSTRLVGPPKSWSNFPSFNREERNRNVTSKDKVQPRDFAVKHVSSGGQIRWATDMVSQGDEQHAHTLPRSLSTKFGELVKSKMSRMKPSKALRHRVGQALTAKSATPTSAHMEYPEMGIRPSESGYTEIQVLGREINYIKGQVHLKNVEKDLLRPHSSRSLGDKVVELMHEAIGQRHPKHDEPFQPADIPMVPVTPSLVGQSIAATTTDVFTTPKSHLSNGSESSGEEGEATAGYFRVREQEVCPVMSEKDRVPSNPVFAASIAKVDHDT</sequence>
<feature type="region of interest" description="Disordered" evidence="1">
    <location>
        <begin position="973"/>
        <end position="992"/>
    </location>
</feature>
<feature type="compositionally biased region" description="Polar residues" evidence="1">
    <location>
        <begin position="28"/>
        <end position="38"/>
    </location>
</feature>
<proteinExistence type="predicted"/>
<feature type="region of interest" description="Disordered" evidence="1">
    <location>
        <begin position="440"/>
        <end position="460"/>
    </location>
</feature>
<gene>
    <name evidence="2" type="ORF">FLONG3_6700</name>
</gene>
<keyword evidence="3" id="KW-1185">Reference proteome</keyword>
<feature type="compositionally biased region" description="Basic and acidic residues" evidence="1">
    <location>
        <begin position="651"/>
        <end position="665"/>
    </location>
</feature>
<evidence type="ECO:0000256" key="1">
    <source>
        <dbReference type="SAM" id="MobiDB-lite"/>
    </source>
</evidence>
<accession>A0A395SKW0</accession>
<dbReference type="AlphaFoldDB" id="A0A395SKW0"/>
<feature type="compositionally biased region" description="Low complexity" evidence="1">
    <location>
        <begin position="18"/>
        <end position="27"/>
    </location>
</feature>
<protein>
    <submittedName>
        <fullName evidence="2">Uncharacterized protein</fullName>
    </submittedName>
</protein>
<evidence type="ECO:0000313" key="2">
    <source>
        <dbReference type="EMBL" id="RGP72692.1"/>
    </source>
</evidence>
<feature type="region of interest" description="Disordered" evidence="1">
    <location>
        <begin position="472"/>
        <end position="492"/>
    </location>
</feature>
<feature type="compositionally biased region" description="Low complexity" evidence="1">
    <location>
        <begin position="441"/>
        <end position="460"/>
    </location>
</feature>
<feature type="region of interest" description="Disordered" evidence="1">
    <location>
        <begin position="366"/>
        <end position="398"/>
    </location>
</feature>